<accession>A0ABW5B7P3</accession>
<reference evidence="3" key="1">
    <citation type="journal article" date="2019" name="Int. J. Syst. Evol. Microbiol.">
        <title>The Global Catalogue of Microorganisms (GCM) 10K type strain sequencing project: providing services to taxonomists for standard genome sequencing and annotation.</title>
        <authorList>
            <consortium name="The Broad Institute Genomics Platform"/>
            <consortium name="The Broad Institute Genome Sequencing Center for Infectious Disease"/>
            <person name="Wu L."/>
            <person name="Ma J."/>
        </authorList>
    </citation>
    <scope>NUCLEOTIDE SEQUENCE [LARGE SCALE GENOMIC DNA]</scope>
    <source>
        <strain evidence="3">KCTC 19812</strain>
    </source>
</reference>
<evidence type="ECO:0000256" key="1">
    <source>
        <dbReference type="SAM" id="SignalP"/>
    </source>
</evidence>
<sequence>MAQKFFLFLIFWGSFSSCACDGEKIIKGVMWGMNKLAGEGYFPSNEILALGEFESVQVNMATFVENGESKAEVELSLINGRGEELRYNQENLARKCAILYAHGYSKIEDYNTVKIKFIQTDPFNPDNLAISEYSFEVEDLLQSQNPLNYGFQ</sequence>
<keyword evidence="1" id="KW-0732">Signal</keyword>
<dbReference type="RefSeq" id="WP_380801463.1">
    <property type="nucleotide sequence ID" value="NZ_JBHUIV010000011.1"/>
</dbReference>
<protein>
    <submittedName>
        <fullName evidence="2">Uncharacterized protein</fullName>
    </submittedName>
</protein>
<keyword evidence="3" id="KW-1185">Reference proteome</keyword>
<dbReference type="EMBL" id="JBHUIV010000011">
    <property type="protein sequence ID" value="MFD2201534.1"/>
    <property type="molecule type" value="Genomic_DNA"/>
</dbReference>
<name>A0ABW5B7P3_9BACT</name>
<proteinExistence type="predicted"/>
<evidence type="ECO:0000313" key="3">
    <source>
        <dbReference type="Proteomes" id="UP001597414"/>
    </source>
</evidence>
<feature type="chain" id="PRO_5045419283" evidence="1">
    <location>
        <begin position="20"/>
        <end position="152"/>
    </location>
</feature>
<feature type="signal peptide" evidence="1">
    <location>
        <begin position="1"/>
        <end position="19"/>
    </location>
</feature>
<gene>
    <name evidence="2" type="ORF">ACFSKV_08140</name>
</gene>
<dbReference type="PROSITE" id="PS51257">
    <property type="entry name" value="PROKAR_LIPOPROTEIN"/>
    <property type="match status" value="1"/>
</dbReference>
<evidence type="ECO:0000313" key="2">
    <source>
        <dbReference type="EMBL" id="MFD2201534.1"/>
    </source>
</evidence>
<organism evidence="2 3">
    <name type="scientific">Shivajiella indica</name>
    <dbReference type="NCBI Taxonomy" id="872115"/>
    <lineage>
        <taxon>Bacteria</taxon>
        <taxon>Pseudomonadati</taxon>
        <taxon>Bacteroidota</taxon>
        <taxon>Cytophagia</taxon>
        <taxon>Cytophagales</taxon>
        <taxon>Cyclobacteriaceae</taxon>
        <taxon>Shivajiella</taxon>
    </lineage>
</organism>
<dbReference type="Proteomes" id="UP001597414">
    <property type="component" value="Unassembled WGS sequence"/>
</dbReference>
<comment type="caution">
    <text evidence="2">The sequence shown here is derived from an EMBL/GenBank/DDBJ whole genome shotgun (WGS) entry which is preliminary data.</text>
</comment>